<evidence type="ECO:0000256" key="4">
    <source>
        <dbReference type="ARBA" id="ARBA00022801"/>
    </source>
</evidence>
<keyword evidence="3" id="KW-0479">Metal-binding</keyword>
<dbReference type="Gene3D" id="1.10.238.10">
    <property type="entry name" value="EF-hand"/>
    <property type="match status" value="1"/>
</dbReference>
<evidence type="ECO:0000313" key="12">
    <source>
        <dbReference type="Proteomes" id="UP001627154"/>
    </source>
</evidence>
<organism evidence="11 12">
    <name type="scientific">Trichogramma kaykai</name>
    <dbReference type="NCBI Taxonomy" id="54128"/>
    <lineage>
        <taxon>Eukaryota</taxon>
        <taxon>Metazoa</taxon>
        <taxon>Ecdysozoa</taxon>
        <taxon>Arthropoda</taxon>
        <taxon>Hexapoda</taxon>
        <taxon>Insecta</taxon>
        <taxon>Pterygota</taxon>
        <taxon>Neoptera</taxon>
        <taxon>Endopterygota</taxon>
        <taxon>Hymenoptera</taxon>
        <taxon>Apocrita</taxon>
        <taxon>Proctotrupomorpha</taxon>
        <taxon>Chalcidoidea</taxon>
        <taxon>Trichogrammatidae</taxon>
        <taxon>Trichogramma</taxon>
    </lineage>
</organism>
<evidence type="ECO:0000256" key="6">
    <source>
        <dbReference type="ARBA" id="ARBA00037900"/>
    </source>
</evidence>
<protein>
    <recommendedName>
        <fullName evidence="7">nicotinamidase</fullName>
        <ecNumber evidence="7">3.5.1.19</ecNumber>
    </recommendedName>
    <alternativeName>
        <fullName evidence="8">Nicotinamide deamidase</fullName>
    </alternativeName>
</protein>
<name>A0ABD2XMR7_9HYME</name>
<dbReference type="PANTHER" id="PTHR11080">
    <property type="entry name" value="PYRAZINAMIDASE/NICOTINAMIDASE"/>
    <property type="match status" value="1"/>
</dbReference>
<dbReference type="PANTHER" id="PTHR11080:SF2">
    <property type="entry name" value="LD05707P"/>
    <property type="match status" value="1"/>
</dbReference>
<dbReference type="InterPro" id="IPR002048">
    <property type="entry name" value="EF_hand_dom"/>
</dbReference>
<feature type="compositionally biased region" description="Acidic residues" evidence="9">
    <location>
        <begin position="27"/>
        <end position="37"/>
    </location>
</feature>
<feature type="domain" description="EF-hand" evidence="10">
    <location>
        <begin position="44"/>
        <end position="79"/>
    </location>
</feature>
<reference evidence="11 12" key="1">
    <citation type="journal article" date="2024" name="bioRxiv">
        <title>A reference genome for Trichogramma kaykai: A tiny desert-dwelling parasitoid wasp with competing sex-ratio distorters.</title>
        <authorList>
            <person name="Culotta J."/>
            <person name="Lindsey A.R."/>
        </authorList>
    </citation>
    <scope>NUCLEOTIDE SEQUENCE [LARGE SCALE GENOMIC DNA]</scope>
    <source>
        <strain evidence="11 12">KSX58</strain>
    </source>
</reference>
<comment type="pathway">
    <text evidence="6">Cofactor biosynthesis; nicotinate biosynthesis; nicotinate from nicotinamide: step 1/1.</text>
</comment>
<dbReference type="SUPFAM" id="SSF52499">
    <property type="entry name" value="Isochorismatase-like hydrolases"/>
    <property type="match status" value="1"/>
</dbReference>
<dbReference type="InterPro" id="IPR011992">
    <property type="entry name" value="EF-hand-dom_pair"/>
</dbReference>
<dbReference type="Pfam" id="PF00857">
    <property type="entry name" value="Isochorismatase"/>
    <property type="match status" value="1"/>
</dbReference>
<dbReference type="Proteomes" id="UP001627154">
    <property type="component" value="Unassembled WGS sequence"/>
</dbReference>
<gene>
    <name evidence="11" type="ORF">TKK_000755</name>
</gene>
<proteinExistence type="inferred from homology"/>
<sequence length="393" mass="44389">MRGCGEQVNGGGDGNNSTSRTTAAAATDEDDYDDLAEIEGNSDVSGDDMEACFKVFDKDQDGYLNQAEFDLLCKALFRNEQGKVYPLDEDELKDVFEVFDTDANGLIDKKEFEMCWYKWIKACTRPKCALLVVDVQNDFITGSLNIRKCAARHDGHEVIAPINKLLEQVAFDSVFYSLDWHPANHVSFIDNLHLRELDESCKARKDEVMVYDTVTFKGPPQVKQRLWPRHCVQDTWGAEIHADLKIVDKAVKVYKGTNPEVDSYSVFWDNNKLSETTLSAQLRERGITDIFVCGVAYDVCVGATAVDALVAGYRTVMIDDCCRGVDLDDIERTKSMVCHMHGVIAHSDQVKNMVQGKDRRAELGYKLAMEIKKKRLKKIEEREKAKTESEAQH</sequence>
<dbReference type="SUPFAM" id="SSF47473">
    <property type="entry name" value="EF-hand"/>
    <property type="match status" value="1"/>
</dbReference>
<evidence type="ECO:0000313" key="11">
    <source>
        <dbReference type="EMBL" id="KAL3406592.1"/>
    </source>
</evidence>
<evidence type="ECO:0000256" key="7">
    <source>
        <dbReference type="ARBA" id="ARBA00039017"/>
    </source>
</evidence>
<feature type="domain" description="EF-hand" evidence="10">
    <location>
        <begin position="87"/>
        <end position="122"/>
    </location>
</feature>
<dbReference type="InterPro" id="IPR052347">
    <property type="entry name" value="Isochorismatase_Nicotinamidase"/>
</dbReference>
<keyword evidence="12" id="KW-1185">Reference proteome</keyword>
<keyword evidence="2" id="KW-0662">Pyridine nucleotide biosynthesis</keyword>
<dbReference type="AlphaFoldDB" id="A0ABD2XMR7"/>
<dbReference type="PROSITE" id="PS00018">
    <property type="entry name" value="EF_HAND_1"/>
    <property type="match status" value="2"/>
</dbReference>
<keyword evidence="4" id="KW-0378">Hydrolase</keyword>
<feature type="region of interest" description="Disordered" evidence="9">
    <location>
        <begin position="1"/>
        <end position="43"/>
    </location>
</feature>
<comment type="caution">
    <text evidence="11">The sequence shown here is derived from an EMBL/GenBank/DDBJ whole genome shotgun (WGS) entry which is preliminary data.</text>
</comment>
<dbReference type="PROSITE" id="PS50222">
    <property type="entry name" value="EF_HAND_2"/>
    <property type="match status" value="2"/>
</dbReference>
<evidence type="ECO:0000259" key="10">
    <source>
        <dbReference type="PROSITE" id="PS50222"/>
    </source>
</evidence>
<evidence type="ECO:0000256" key="8">
    <source>
        <dbReference type="ARBA" id="ARBA00043224"/>
    </source>
</evidence>
<dbReference type="GO" id="GO:0008936">
    <property type="term" value="F:nicotinamidase activity"/>
    <property type="evidence" value="ECO:0007669"/>
    <property type="project" value="UniProtKB-EC"/>
</dbReference>
<dbReference type="Gene3D" id="3.40.50.850">
    <property type="entry name" value="Isochorismatase-like"/>
    <property type="match status" value="1"/>
</dbReference>
<dbReference type="CDD" id="cd01011">
    <property type="entry name" value="nicotinamidase"/>
    <property type="match status" value="1"/>
</dbReference>
<dbReference type="EC" id="3.5.1.19" evidence="7"/>
<dbReference type="GO" id="GO:0019363">
    <property type="term" value="P:pyridine nucleotide biosynthetic process"/>
    <property type="evidence" value="ECO:0007669"/>
    <property type="project" value="UniProtKB-KW"/>
</dbReference>
<comment type="similarity">
    <text evidence="1">Belongs to the isochorismatase family.</text>
</comment>
<dbReference type="EMBL" id="JBJJXI010000018">
    <property type="protein sequence ID" value="KAL3406592.1"/>
    <property type="molecule type" value="Genomic_DNA"/>
</dbReference>
<dbReference type="Pfam" id="PF13499">
    <property type="entry name" value="EF-hand_7"/>
    <property type="match status" value="1"/>
</dbReference>
<dbReference type="InterPro" id="IPR000868">
    <property type="entry name" value="Isochorismatase-like_dom"/>
</dbReference>
<evidence type="ECO:0000256" key="2">
    <source>
        <dbReference type="ARBA" id="ARBA00022642"/>
    </source>
</evidence>
<dbReference type="SMART" id="SM00054">
    <property type="entry name" value="EFh"/>
    <property type="match status" value="2"/>
</dbReference>
<dbReference type="InterPro" id="IPR018247">
    <property type="entry name" value="EF_Hand_1_Ca_BS"/>
</dbReference>
<evidence type="ECO:0000256" key="5">
    <source>
        <dbReference type="ARBA" id="ARBA00022837"/>
    </source>
</evidence>
<keyword evidence="5" id="KW-0106">Calcium</keyword>
<evidence type="ECO:0000256" key="3">
    <source>
        <dbReference type="ARBA" id="ARBA00022723"/>
    </source>
</evidence>
<dbReference type="GO" id="GO:0046872">
    <property type="term" value="F:metal ion binding"/>
    <property type="evidence" value="ECO:0007669"/>
    <property type="project" value="UniProtKB-KW"/>
</dbReference>
<evidence type="ECO:0000256" key="1">
    <source>
        <dbReference type="ARBA" id="ARBA00006336"/>
    </source>
</evidence>
<dbReference type="InterPro" id="IPR036380">
    <property type="entry name" value="Isochorismatase-like_sf"/>
</dbReference>
<dbReference type="CDD" id="cd00051">
    <property type="entry name" value="EFh"/>
    <property type="match status" value="1"/>
</dbReference>
<accession>A0ABD2XMR7</accession>
<evidence type="ECO:0000256" key="9">
    <source>
        <dbReference type="SAM" id="MobiDB-lite"/>
    </source>
</evidence>